<dbReference type="CDD" id="cd00683">
    <property type="entry name" value="Trans_IPPS_HH"/>
    <property type="match status" value="1"/>
</dbReference>
<comment type="pathway">
    <text evidence="3">Carotenoid biosynthesis; staphyloxanthin biosynthesis; staphyloxanthin from farnesyl diphosphate: step 1/5.</text>
</comment>
<dbReference type="OrthoDB" id="9787280at2"/>
<dbReference type="UniPathway" id="UPA00029">
    <property type="reaction ID" value="UER00556"/>
</dbReference>
<evidence type="ECO:0000256" key="3">
    <source>
        <dbReference type="ARBA" id="ARBA00004677"/>
    </source>
</evidence>
<evidence type="ECO:0000256" key="1">
    <source>
        <dbReference type="ARBA" id="ARBA00000746"/>
    </source>
</evidence>
<evidence type="ECO:0000256" key="10">
    <source>
        <dbReference type="ARBA" id="ARBA00032389"/>
    </source>
</evidence>
<dbReference type="Pfam" id="PF00494">
    <property type="entry name" value="SQS_PSY"/>
    <property type="match status" value="1"/>
</dbReference>
<dbReference type="Gene3D" id="1.10.600.10">
    <property type="entry name" value="Farnesyl Diphosphate Synthase"/>
    <property type="match status" value="1"/>
</dbReference>
<comment type="similarity">
    <text evidence="4">Belongs to the phytoene/squalene synthase family. CrtM subfamily.</text>
</comment>
<keyword evidence="7" id="KW-0808">Transferase</keyword>
<evidence type="ECO:0000256" key="7">
    <source>
        <dbReference type="ARBA" id="ARBA00022679"/>
    </source>
</evidence>
<evidence type="ECO:0000256" key="8">
    <source>
        <dbReference type="ARBA" id="ARBA00022746"/>
    </source>
</evidence>
<reference evidence="11 12" key="1">
    <citation type="submission" date="2019-01" db="EMBL/GenBank/DDBJ databases">
        <title>Draft genome sequences of the type strains of six Macrococcus species.</title>
        <authorList>
            <person name="Mazhar S."/>
            <person name="Altermann E."/>
            <person name="Hill C."/>
            <person name="Mcauliffe O."/>
        </authorList>
    </citation>
    <scope>NUCLEOTIDE SEQUENCE [LARGE SCALE GENOMIC DNA]</scope>
    <source>
        <strain evidence="11 12">CCM4809</strain>
    </source>
</reference>
<dbReference type="SFLD" id="SFLDS00005">
    <property type="entry name" value="Isoprenoid_Synthase_Type_I"/>
    <property type="match status" value="1"/>
</dbReference>
<dbReference type="PANTHER" id="PTHR31480">
    <property type="entry name" value="BIFUNCTIONAL LYCOPENE CYCLASE/PHYTOENE SYNTHASE"/>
    <property type="match status" value="1"/>
</dbReference>
<comment type="catalytic activity">
    <reaction evidence="1">
        <text>2 (2E,6E)-farnesyl diphosphate = 15-cis-4,4'-diapophytoene + 2 diphosphate</text>
        <dbReference type="Rhea" id="RHEA:31547"/>
        <dbReference type="ChEBI" id="CHEBI:33019"/>
        <dbReference type="ChEBI" id="CHEBI:62738"/>
        <dbReference type="ChEBI" id="CHEBI:175763"/>
        <dbReference type="EC" id="2.5.1.96"/>
    </reaction>
</comment>
<dbReference type="GO" id="GO:0004311">
    <property type="term" value="F:geranylgeranyl diphosphate synthase activity"/>
    <property type="evidence" value="ECO:0007669"/>
    <property type="project" value="InterPro"/>
</dbReference>
<dbReference type="GO" id="GO:0051996">
    <property type="term" value="F:squalene synthase [NAD(P)H] activity"/>
    <property type="evidence" value="ECO:0007669"/>
    <property type="project" value="InterPro"/>
</dbReference>
<dbReference type="RefSeq" id="WP_133429941.1">
    <property type="nucleotide sequence ID" value="NZ_BMCC01000003.1"/>
</dbReference>
<evidence type="ECO:0000313" key="11">
    <source>
        <dbReference type="EMBL" id="TDM01929.1"/>
    </source>
</evidence>
<accession>A0A4R6BJN4</accession>
<comment type="function">
    <text evidence="2">Involved in the biosynthesis of the yellow-orange carotenoid staphyloxanthin, which plays a role in the virulence via its protective function against oxidative stress. Catalyzes the head-to-head condensation of two molecules of farnesyl diphosphate (FPP) into the colorless C(30) carotenoid 4,4'-diapophytoene (dehydrosqualene).</text>
</comment>
<dbReference type="EMBL" id="SCWE01000002">
    <property type="protein sequence ID" value="TDM01929.1"/>
    <property type="molecule type" value="Genomic_DNA"/>
</dbReference>
<gene>
    <name evidence="11" type="ORF">ERX37_06885</name>
</gene>
<sequence length="288" mass="33941">MNIEQDYEYCRNIIKKHSKSFYYGFSQLPKDEANAVYAIYTFCRMADDIVDDHQDLAVKIEKLQELKVQMKRFEESISIDHPMWRALSDVRSKFPLDLTMFDKQLEGQMMDLNFSQPRTMEDLHYYSSFVAGSVGELLYPVLADEDTIEGRQMADSLGIAMQLTNILRDIGEDYVQHQRIYLPSDVMKTYGYTEDNLAQLTINESFIEMWERLAQDAESRYNEFYPSISDYKASCRKPLLVATLVYAEVLNEVRRHHYNCLSKRNKVSLWQKNKLNQYAEQMLKGEQR</sequence>
<dbReference type="Proteomes" id="UP000295328">
    <property type="component" value="Unassembled WGS sequence"/>
</dbReference>
<dbReference type="PROSITE" id="PS01045">
    <property type="entry name" value="SQUALEN_PHYTOEN_SYN_2"/>
    <property type="match status" value="1"/>
</dbReference>
<keyword evidence="8" id="KW-0125">Carotenoid biosynthesis</keyword>
<dbReference type="GO" id="GO:0016117">
    <property type="term" value="P:carotenoid biosynthetic process"/>
    <property type="evidence" value="ECO:0007669"/>
    <property type="project" value="UniProtKB-KW"/>
</dbReference>
<dbReference type="InterPro" id="IPR008949">
    <property type="entry name" value="Isoprenoid_synthase_dom_sf"/>
</dbReference>
<dbReference type="SUPFAM" id="SSF48576">
    <property type="entry name" value="Terpenoid synthases"/>
    <property type="match status" value="1"/>
</dbReference>
<comment type="caution">
    <text evidence="11">The sequence shown here is derived from an EMBL/GenBank/DDBJ whole genome shotgun (WGS) entry which is preliminary data.</text>
</comment>
<evidence type="ECO:0000256" key="2">
    <source>
        <dbReference type="ARBA" id="ARBA00002144"/>
    </source>
</evidence>
<dbReference type="InterPro" id="IPR033904">
    <property type="entry name" value="Trans_IPPS_HH"/>
</dbReference>
<organism evidence="11 12">
    <name type="scientific">Macrococcus hajekii</name>
    <dbReference type="NCBI Taxonomy" id="198482"/>
    <lineage>
        <taxon>Bacteria</taxon>
        <taxon>Bacillati</taxon>
        <taxon>Bacillota</taxon>
        <taxon>Bacilli</taxon>
        <taxon>Bacillales</taxon>
        <taxon>Staphylococcaceae</taxon>
        <taxon>Macrococcus</taxon>
    </lineage>
</organism>
<proteinExistence type="inferred from homology"/>
<dbReference type="SFLD" id="SFLDG01018">
    <property type="entry name" value="Squalene/Phytoene_Synthase_Lik"/>
    <property type="match status" value="1"/>
</dbReference>
<name>A0A4R6BJN4_9STAP</name>
<protein>
    <recommendedName>
        <fullName evidence="6">4,4'-diapophytoene synthase</fullName>
        <ecNumber evidence="5">2.5.1.96</ecNumber>
    </recommendedName>
    <alternativeName>
        <fullName evidence="9">C30 carotenoid synthase</fullName>
    </alternativeName>
    <alternativeName>
        <fullName evidence="10">Dehydrosqualene synthase</fullName>
    </alternativeName>
</protein>
<dbReference type="InterPro" id="IPR019845">
    <property type="entry name" value="Squalene/phytoene_synthase_CS"/>
</dbReference>
<evidence type="ECO:0000313" key="12">
    <source>
        <dbReference type="Proteomes" id="UP000295328"/>
    </source>
</evidence>
<evidence type="ECO:0000256" key="5">
    <source>
        <dbReference type="ARBA" id="ARBA00012627"/>
    </source>
</evidence>
<evidence type="ECO:0000256" key="6">
    <source>
        <dbReference type="ARBA" id="ARBA00016163"/>
    </source>
</evidence>
<dbReference type="InterPro" id="IPR044843">
    <property type="entry name" value="Trans_IPPS_bact-type"/>
</dbReference>
<evidence type="ECO:0000256" key="4">
    <source>
        <dbReference type="ARBA" id="ARBA00009720"/>
    </source>
</evidence>
<dbReference type="SFLD" id="SFLDG01212">
    <property type="entry name" value="Phytoene_synthase_like"/>
    <property type="match status" value="1"/>
</dbReference>
<evidence type="ECO:0000256" key="9">
    <source>
        <dbReference type="ARBA" id="ARBA00031761"/>
    </source>
</evidence>
<dbReference type="InterPro" id="IPR002060">
    <property type="entry name" value="Squ/phyt_synthse"/>
</dbReference>
<dbReference type="AlphaFoldDB" id="A0A4R6BJN4"/>
<dbReference type="EC" id="2.5.1.96" evidence="5"/>
<keyword evidence="12" id="KW-1185">Reference proteome</keyword>